<comment type="similarity">
    <text evidence="2">Belongs to the outer membrane factor (OMF) (TC 1.B.17) family.</text>
</comment>
<evidence type="ECO:0000256" key="1">
    <source>
        <dbReference type="ARBA" id="ARBA00004442"/>
    </source>
</evidence>
<feature type="coiled-coil region" evidence="8">
    <location>
        <begin position="109"/>
        <end position="168"/>
    </location>
</feature>
<keyword evidence="10" id="KW-1185">Reference proteome</keyword>
<dbReference type="Proteomes" id="UP001279642">
    <property type="component" value="Unassembled WGS sequence"/>
</dbReference>
<dbReference type="Gene3D" id="1.20.1600.10">
    <property type="entry name" value="Outer membrane efflux proteins (OEP)"/>
    <property type="match status" value="1"/>
</dbReference>
<evidence type="ECO:0000256" key="8">
    <source>
        <dbReference type="SAM" id="Coils"/>
    </source>
</evidence>
<dbReference type="NCBIfam" id="TIGR01844">
    <property type="entry name" value="type_I_sec_TolC"/>
    <property type="match status" value="1"/>
</dbReference>
<keyword evidence="4" id="KW-1134">Transmembrane beta strand</keyword>
<dbReference type="PANTHER" id="PTHR30026:SF22">
    <property type="entry name" value="OUTER MEMBRANE EFFLUX PROTEIN"/>
    <property type="match status" value="1"/>
</dbReference>
<keyword evidence="7" id="KW-0998">Cell outer membrane</keyword>
<evidence type="ECO:0000313" key="10">
    <source>
        <dbReference type="Proteomes" id="UP001279642"/>
    </source>
</evidence>
<organism evidence="9 10">
    <name type="scientific">Dongia soli</name>
    <dbReference type="NCBI Taxonomy" id="600628"/>
    <lineage>
        <taxon>Bacteria</taxon>
        <taxon>Pseudomonadati</taxon>
        <taxon>Pseudomonadota</taxon>
        <taxon>Alphaproteobacteria</taxon>
        <taxon>Rhodospirillales</taxon>
        <taxon>Dongiaceae</taxon>
        <taxon>Dongia</taxon>
    </lineage>
</organism>
<evidence type="ECO:0000313" key="9">
    <source>
        <dbReference type="EMBL" id="MDY0885076.1"/>
    </source>
</evidence>
<gene>
    <name evidence="9" type="ORF">SMD27_19695</name>
</gene>
<evidence type="ECO:0000256" key="2">
    <source>
        <dbReference type="ARBA" id="ARBA00007613"/>
    </source>
</evidence>
<comment type="caution">
    <text evidence="9">The sequence shown here is derived from an EMBL/GenBank/DDBJ whole genome shotgun (WGS) entry which is preliminary data.</text>
</comment>
<evidence type="ECO:0000256" key="3">
    <source>
        <dbReference type="ARBA" id="ARBA00022448"/>
    </source>
</evidence>
<accession>A0ABU5EFE7</accession>
<evidence type="ECO:0000256" key="6">
    <source>
        <dbReference type="ARBA" id="ARBA00023136"/>
    </source>
</evidence>
<dbReference type="SUPFAM" id="SSF56954">
    <property type="entry name" value="Outer membrane efflux proteins (OEP)"/>
    <property type="match status" value="1"/>
</dbReference>
<evidence type="ECO:0000256" key="4">
    <source>
        <dbReference type="ARBA" id="ARBA00022452"/>
    </source>
</evidence>
<keyword evidence="8" id="KW-0175">Coiled coil</keyword>
<evidence type="ECO:0000256" key="7">
    <source>
        <dbReference type="ARBA" id="ARBA00023237"/>
    </source>
</evidence>
<dbReference type="InterPro" id="IPR051906">
    <property type="entry name" value="TolC-like"/>
</dbReference>
<dbReference type="InterPro" id="IPR003423">
    <property type="entry name" value="OMP_efflux"/>
</dbReference>
<dbReference type="Pfam" id="PF02321">
    <property type="entry name" value="OEP"/>
    <property type="match status" value="2"/>
</dbReference>
<keyword evidence="6" id="KW-0472">Membrane</keyword>
<dbReference type="PANTHER" id="PTHR30026">
    <property type="entry name" value="OUTER MEMBRANE PROTEIN TOLC"/>
    <property type="match status" value="1"/>
</dbReference>
<proteinExistence type="inferred from homology"/>
<keyword evidence="5" id="KW-0812">Transmembrane</keyword>
<name>A0ABU5EFE7_9PROT</name>
<reference evidence="9 10" key="1">
    <citation type="journal article" date="2016" name="Antonie Van Leeuwenhoek">
        <title>Dongia soli sp. nov., isolated from soil from Dokdo, Korea.</title>
        <authorList>
            <person name="Kim D.U."/>
            <person name="Lee H."/>
            <person name="Kim H."/>
            <person name="Kim S.G."/>
            <person name="Ka J.O."/>
        </authorList>
    </citation>
    <scope>NUCLEOTIDE SEQUENCE [LARGE SCALE GENOMIC DNA]</scope>
    <source>
        <strain evidence="9 10">D78</strain>
    </source>
</reference>
<protein>
    <submittedName>
        <fullName evidence="9">TolC family outer membrane protein</fullName>
    </submittedName>
</protein>
<comment type="subcellular location">
    <subcellularLocation>
        <location evidence="1">Cell outer membrane</location>
    </subcellularLocation>
</comment>
<dbReference type="EMBL" id="JAXCLW010000007">
    <property type="protein sequence ID" value="MDY0885076.1"/>
    <property type="molecule type" value="Genomic_DNA"/>
</dbReference>
<keyword evidence="3" id="KW-0813">Transport</keyword>
<sequence length="449" mass="48945">MLAGVAVLSLGSVWARPAAATDLEDALALAYGTNPTLDAERAQLRSTDEAVPQALSGWRPTVSAQANVAREWVDPTKPAGANSTNFSPRTYGVTVTQPVFRGFRTVRGTSEAENQVRAERQRLSSTEQNVLFSAVQAYMGVVRDKAILDLNENNVKVLQAQLESTEDQFQVGELTRTDVAQAKSSLQGAIADRMAAEGDLKTSRATYRQVIGAEPVDLKMPVPKLNLPATKDEAVVQARNVPDVNAAQFDQKAAKDQVDVTFGQMLPEVSVQGSFQRNEDDNFGTTNSNAGVVMGVVTIPLYQAGNVESQVRQSKQQYYRSRRLVDEALRNAEQQAIAAWQALDTANAQISAFQEQVTAAKIALDGIRQEQQVGARTIIDVLDQEQAYLNAEVNLVSAQTNQVVAQYQLLSAIGRLTARELALKVDHYDPTKHYNEVRDKFIGIGPSVE</sequence>
<dbReference type="InterPro" id="IPR010130">
    <property type="entry name" value="T1SS_OMP_TolC"/>
</dbReference>
<dbReference type="RefSeq" id="WP_320510147.1">
    <property type="nucleotide sequence ID" value="NZ_JAXCLW010000007.1"/>
</dbReference>
<evidence type="ECO:0000256" key="5">
    <source>
        <dbReference type="ARBA" id="ARBA00022692"/>
    </source>
</evidence>